<reference evidence="2 3" key="2">
    <citation type="submission" date="2009-03" db="EMBL/GenBank/DDBJ databases">
        <title>Draft genome sequence of Roseburia inulinivorans (DSM 16841).</title>
        <authorList>
            <person name="Sudarsanam P."/>
            <person name="Ley R."/>
            <person name="Guruge J."/>
            <person name="Turnbaugh P.J."/>
            <person name="Mahowald M."/>
            <person name="Liep D."/>
            <person name="Gordon J."/>
        </authorList>
    </citation>
    <scope>NUCLEOTIDE SEQUENCE [LARGE SCALE GENOMIC DNA]</scope>
    <source>
        <strain evidence="2 3">DSM 16841</strain>
    </source>
</reference>
<comment type="caution">
    <text evidence="2">The sequence shown here is derived from an EMBL/GenBank/DDBJ whole genome shotgun (WGS) entry which is preliminary data.</text>
</comment>
<gene>
    <name evidence="2" type="ORF">ROSEINA2194_02353</name>
</gene>
<dbReference type="EMBL" id="ACFY01000093">
    <property type="protein sequence ID" value="EEG93801.1"/>
    <property type="molecule type" value="Genomic_DNA"/>
</dbReference>
<evidence type="ECO:0000256" key="1">
    <source>
        <dbReference type="SAM" id="SignalP"/>
    </source>
</evidence>
<reference evidence="2 3" key="1">
    <citation type="submission" date="2009-02" db="EMBL/GenBank/DDBJ databases">
        <authorList>
            <person name="Fulton L."/>
            <person name="Clifton S."/>
            <person name="Fulton B."/>
            <person name="Xu J."/>
            <person name="Minx P."/>
            <person name="Pepin K.H."/>
            <person name="Johnson M."/>
            <person name="Bhonagiri V."/>
            <person name="Nash W.E."/>
            <person name="Mardis E.R."/>
            <person name="Wilson R.K."/>
        </authorList>
    </citation>
    <scope>NUCLEOTIDE SEQUENCE [LARGE SCALE GENOMIC DNA]</scope>
    <source>
        <strain evidence="2 3">DSM 16841</strain>
    </source>
</reference>
<accession>C0FUD2</accession>
<name>C0FUD2_9FIRM</name>
<sequence length="41" mass="4275">MKKMVAGMMLVCSLLTLFGGVSSAGIATCAEVVNNDIQRTN</sequence>
<evidence type="ECO:0000313" key="3">
    <source>
        <dbReference type="Proteomes" id="UP000003561"/>
    </source>
</evidence>
<feature type="chain" id="PRO_5002897967" evidence="1">
    <location>
        <begin position="25"/>
        <end position="41"/>
    </location>
</feature>
<organism evidence="2 3">
    <name type="scientific">Roseburia inulinivorans DSM 16841</name>
    <dbReference type="NCBI Taxonomy" id="622312"/>
    <lineage>
        <taxon>Bacteria</taxon>
        <taxon>Bacillati</taxon>
        <taxon>Bacillota</taxon>
        <taxon>Clostridia</taxon>
        <taxon>Lachnospirales</taxon>
        <taxon>Lachnospiraceae</taxon>
        <taxon>Roseburia</taxon>
    </lineage>
</organism>
<proteinExistence type="predicted"/>
<dbReference type="Proteomes" id="UP000003561">
    <property type="component" value="Unassembled WGS sequence"/>
</dbReference>
<keyword evidence="1" id="KW-0732">Signal</keyword>
<feature type="signal peptide" evidence="1">
    <location>
        <begin position="1"/>
        <end position="24"/>
    </location>
</feature>
<evidence type="ECO:0000313" key="2">
    <source>
        <dbReference type="EMBL" id="EEG93801.1"/>
    </source>
</evidence>
<dbReference type="AlphaFoldDB" id="C0FUD2"/>
<protein>
    <submittedName>
        <fullName evidence="2">Uncharacterized protein</fullName>
    </submittedName>
</protein>